<protein>
    <submittedName>
        <fullName evidence="1">Uncharacterized protein</fullName>
    </submittedName>
</protein>
<dbReference type="Proteomes" id="UP000595566">
    <property type="component" value="Segment"/>
</dbReference>
<proteinExistence type="predicted"/>
<evidence type="ECO:0000313" key="1">
    <source>
        <dbReference type="EMBL" id="QQO91840.1"/>
    </source>
</evidence>
<organism evidence="1 2">
    <name type="scientific">Flavobacterium phage vB_FspM_immuto_2-6A</name>
    <dbReference type="NCBI Taxonomy" id="2801477"/>
    <lineage>
        <taxon>Viruses</taxon>
        <taxon>Duplodnaviria</taxon>
        <taxon>Heunggongvirae</taxon>
        <taxon>Uroviricota</taxon>
        <taxon>Caudoviricetes</taxon>
        <taxon>Immutovirus</taxon>
        <taxon>Immutovirus immuto</taxon>
    </lineage>
</organism>
<sequence length="112" mass="13235">MANDIEIVKTVYNKTEFSRVIDKGFKTYTQPVPEEDTDTPEELFRLYEKLYYVIDIEGEEDSHEYLIKKSSELISYERDTEDIQPLLDEIAQLRIQLLQANQQILTLETKVD</sequence>
<evidence type="ECO:0000313" key="2">
    <source>
        <dbReference type="Proteomes" id="UP000595566"/>
    </source>
</evidence>
<gene>
    <name evidence="1" type="ORF">immuto26A_161</name>
</gene>
<name>A0A7T8ERM0_9CAUD</name>
<reference evidence="1 2" key="1">
    <citation type="submission" date="2020-12" db="EMBL/GenBank/DDBJ databases">
        <title>Dynamics of Baltic Sea phages driven by environmental changes.</title>
        <authorList>
            <person name="Hoetzinger M."/>
            <person name="Nilsson E."/>
            <person name="Holmfeldt K."/>
        </authorList>
    </citation>
    <scope>NUCLEOTIDE SEQUENCE [LARGE SCALE GENOMIC DNA]</scope>
</reference>
<accession>A0A7T8ERM0</accession>
<dbReference type="EMBL" id="MW353175">
    <property type="protein sequence ID" value="QQO91840.1"/>
    <property type="molecule type" value="Genomic_DNA"/>
</dbReference>
<keyword evidence="2" id="KW-1185">Reference proteome</keyword>